<dbReference type="eggNOG" id="KOG2561">
    <property type="taxonomic scope" value="Eukaryota"/>
</dbReference>
<dbReference type="Proteomes" id="UP000008311">
    <property type="component" value="Unassembled WGS sequence"/>
</dbReference>
<protein>
    <submittedName>
        <fullName evidence="2">Uncharacterized protein</fullName>
    </submittedName>
</protein>
<accession>B9SMQ3</accession>
<reference evidence="3" key="1">
    <citation type="journal article" date="2010" name="Nat. Biotechnol.">
        <title>Draft genome sequence of the oilseed species Ricinus communis.</title>
        <authorList>
            <person name="Chan A.P."/>
            <person name="Crabtree J."/>
            <person name="Zhao Q."/>
            <person name="Lorenzi H."/>
            <person name="Orvis J."/>
            <person name="Puiu D."/>
            <person name="Melake-Berhan A."/>
            <person name="Jones K.M."/>
            <person name="Redman J."/>
            <person name="Chen G."/>
            <person name="Cahoon E.B."/>
            <person name="Gedil M."/>
            <person name="Stanke M."/>
            <person name="Haas B.J."/>
            <person name="Wortman J.R."/>
            <person name="Fraser-Liggett C.M."/>
            <person name="Ravel J."/>
            <person name="Rabinowicz P.D."/>
        </authorList>
    </citation>
    <scope>NUCLEOTIDE SEQUENCE [LARGE SCALE GENOMIC DNA]</scope>
    <source>
        <strain evidence="3">cv. Hale</strain>
    </source>
</reference>
<name>B9SMQ3_RICCO</name>
<gene>
    <name evidence="2" type="ORF">RCOM_1627510</name>
</gene>
<proteinExistence type="predicted"/>
<dbReference type="STRING" id="3988.B9SMQ3"/>
<feature type="compositionally biased region" description="Polar residues" evidence="1">
    <location>
        <begin position="15"/>
        <end position="24"/>
    </location>
</feature>
<evidence type="ECO:0000256" key="1">
    <source>
        <dbReference type="SAM" id="MobiDB-lite"/>
    </source>
</evidence>
<organism evidence="2 3">
    <name type="scientific">Ricinus communis</name>
    <name type="common">Castor bean</name>
    <dbReference type="NCBI Taxonomy" id="3988"/>
    <lineage>
        <taxon>Eukaryota</taxon>
        <taxon>Viridiplantae</taxon>
        <taxon>Streptophyta</taxon>
        <taxon>Embryophyta</taxon>
        <taxon>Tracheophyta</taxon>
        <taxon>Spermatophyta</taxon>
        <taxon>Magnoliopsida</taxon>
        <taxon>eudicotyledons</taxon>
        <taxon>Gunneridae</taxon>
        <taxon>Pentapetalae</taxon>
        <taxon>rosids</taxon>
        <taxon>fabids</taxon>
        <taxon>Malpighiales</taxon>
        <taxon>Euphorbiaceae</taxon>
        <taxon>Acalyphoideae</taxon>
        <taxon>Acalypheae</taxon>
        <taxon>Ricinus</taxon>
    </lineage>
</organism>
<dbReference type="AlphaFoldDB" id="B9SMQ3"/>
<evidence type="ECO:0000313" key="3">
    <source>
        <dbReference type="Proteomes" id="UP000008311"/>
    </source>
</evidence>
<feature type="region of interest" description="Disordered" evidence="1">
    <location>
        <begin position="1"/>
        <end position="31"/>
    </location>
</feature>
<evidence type="ECO:0000313" key="2">
    <source>
        <dbReference type="EMBL" id="EEF35116.1"/>
    </source>
</evidence>
<sequence>MQQLLLQSRTDRTGAPNSSPSGISTEERDVEMEDEIAEQIAKADALSDYDIDVTKEGEAITEYLALLDSVRSSKRASSSQ</sequence>
<dbReference type="InParanoid" id="B9SMQ3"/>
<dbReference type="EMBL" id="EQ974037">
    <property type="protein sequence ID" value="EEF35116.1"/>
    <property type="molecule type" value="Genomic_DNA"/>
</dbReference>
<keyword evidence="3" id="KW-1185">Reference proteome</keyword>